<dbReference type="NCBIfam" id="NF010539">
    <property type="entry name" value="PRK13927.1"/>
    <property type="match status" value="1"/>
</dbReference>
<feature type="binding site" evidence="6">
    <location>
        <begin position="202"/>
        <end position="205"/>
    </location>
    <ligand>
        <name>ATP</name>
        <dbReference type="ChEBI" id="CHEBI:30616"/>
    </ligand>
</feature>
<dbReference type="GO" id="GO:0008360">
    <property type="term" value="P:regulation of cell shape"/>
    <property type="evidence" value="ECO:0007669"/>
    <property type="project" value="UniProtKB-UniRule"/>
</dbReference>
<evidence type="ECO:0000256" key="6">
    <source>
        <dbReference type="HAMAP-Rule" id="MF_02207"/>
    </source>
</evidence>
<protein>
    <recommendedName>
        <fullName evidence="6">Cell shape-determining protein MreB</fullName>
    </recommendedName>
</protein>
<keyword evidence="3 6" id="KW-0067">ATP-binding</keyword>
<dbReference type="HAMAP" id="MF_02207">
    <property type="entry name" value="MreB"/>
    <property type="match status" value="1"/>
</dbReference>
<dbReference type="GO" id="GO:0005524">
    <property type="term" value="F:ATP binding"/>
    <property type="evidence" value="ECO:0007669"/>
    <property type="project" value="UniProtKB-KW"/>
</dbReference>
<dbReference type="PANTHER" id="PTHR42749:SF1">
    <property type="entry name" value="CELL SHAPE-DETERMINING PROTEIN MREB"/>
    <property type="match status" value="1"/>
</dbReference>
<dbReference type="PRINTS" id="PR01652">
    <property type="entry name" value="SHAPEPROTEIN"/>
</dbReference>
<comment type="caution">
    <text evidence="6">Lacks conserved residue(s) required for the propagation of feature annotation.</text>
</comment>
<dbReference type="SUPFAM" id="SSF53067">
    <property type="entry name" value="Actin-like ATPase domain"/>
    <property type="match status" value="2"/>
</dbReference>
<dbReference type="InterPro" id="IPR056546">
    <property type="entry name" value="MreB_MamK-like"/>
</dbReference>
<evidence type="ECO:0000256" key="3">
    <source>
        <dbReference type="ARBA" id="ARBA00022840"/>
    </source>
</evidence>
<comment type="subcellular location">
    <subcellularLocation>
        <location evidence="6">Cytoplasm</location>
    </subcellularLocation>
    <text evidence="6">Membrane-associated.</text>
</comment>
<dbReference type="Gene3D" id="3.30.420.40">
    <property type="match status" value="3"/>
</dbReference>
<keyword evidence="1 6" id="KW-0963">Cytoplasm</keyword>
<organism evidence="7">
    <name type="scientific">Caldilineaceae bacterium SB0662_bin_9</name>
    <dbReference type="NCBI Taxonomy" id="2605258"/>
    <lineage>
        <taxon>Bacteria</taxon>
        <taxon>Bacillati</taxon>
        <taxon>Chloroflexota</taxon>
        <taxon>Caldilineae</taxon>
        <taxon>Caldilineales</taxon>
        <taxon>Caldilineaceae</taxon>
    </lineage>
</organism>
<dbReference type="EMBL" id="VXPY01000055">
    <property type="protein sequence ID" value="MYD90281.1"/>
    <property type="molecule type" value="Genomic_DNA"/>
</dbReference>
<comment type="function">
    <text evidence="6">Forms membrane-associated dynamic filaments that are essential for cell shape determination. Acts by regulating cell wall synthesis and cell elongation, and thus cell shape. A feedback loop between cell geometry and MreB localization may maintain elongated cell shape by targeting cell wall growth to regions of negative cell wall curvature.</text>
</comment>
<dbReference type="InterPro" id="IPR004753">
    <property type="entry name" value="MreB"/>
</dbReference>
<feature type="binding site" evidence="6">
    <location>
        <begin position="154"/>
        <end position="156"/>
    </location>
    <ligand>
        <name>ATP</name>
        <dbReference type="ChEBI" id="CHEBI:30616"/>
    </ligand>
</feature>
<gene>
    <name evidence="6" type="primary">mreB</name>
    <name evidence="7" type="ORF">F4Y08_08090</name>
</gene>
<dbReference type="CDD" id="cd10225">
    <property type="entry name" value="ASKHA_NBD_MreB-like"/>
    <property type="match status" value="1"/>
</dbReference>
<dbReference type="AlphaFoldDB" id="A0A6B1DSS2"/>
<accession>A0A6B1DSS2</accession>
<comment type="caution">
    <text evidence="7">The sequence shown here is derived from an EMBL/GenBank/DDBJ whole genome shotgun (WGS) entry which is preliminary data.</text>
</comment>
<keyword evidence="2 6" id="KW-0547">Nucleotide-binding</keyword>
<dbReference type="Pfam" id="PF06723">
    <property type="entry name" value="MreB_Mbl"/>
    <property type="match status" value="1"/>
</dbReference>
<dbReference type="NCBIfam" id="TIGR00904">
    <property type="entry name" value="mreB"/>
    <property type="match status" value="1"/>
</dbReference>
<sequence length="334" mass="35853">MLQKHIGIDLGTVNVLVHVQGKGIVMQEPSVVAIAGQHMVAVGHEAFDMLGRNPDSIQVERPLLNGVIAKFDVTEAMLRYFIQQVTGKRPLFKPRVMISTPKGVTSVEEHAVHDAAMQAGAGAAYLIPEPLAAAYGAGLPIGTPTGNMVVDFGGGTTESAVVSMYDIVVWSSVRTGGNRIDEAIANYVRKKYNLLIGEQTAEEIKISIGSALPQEYDTSIEIRGRDQVNGLPRSATLASSEVTEAIEDPMQAIISTIRSTLEKTPPELASDIIDRGVVLTGGGSQLRYLPERLTRHLGVPCYVAENPMACVALGAGQALENYQIMRRSLPEIEV</sequence>
<reference evidence="7" key="1">
    <citation type="submission" date="2019-09" db="EMBL/GenBank/DDBJ databases">
        <title>Characterisation of the sponge microbiome using genome-centric metagenomics.</title>
        <authorList>
            <person name="Engelberts J.P."/>
            <person name="Robbins S.J."/>
            <person name="De Goeij J.M."/>
            <person name="Aranda M."/>
            <person name="Bell S.C."/>
            <person name="Webster N.S."/>
        </authorList>
    </citation>
    <scope>NUCLEOTIDE SEQUENCE</scope>
    <source>
        <strain evidence="7">SB0662_bin_9</strain>
    </source>
</reference>
<dbReference type="GO" id="GO:0005737">
    <property type="term" value="C:cytoplasm"/>
    <property type="evidence" value="ECO:0007669"/>
    <property type="project" value="UniProtKB-SubCell"/>
</dbReference>
<evidence type="ECO:0000256" key="5">
    <source>
        <dbReference type="ARBA" id="ARBA00023458"/>
    </source>
</evidence>
<keyword evidence="4 6" id="KW-0133">Cell shape</keyword>
<name>A0A6B1DSS2_9CHLR</name>
<dbReference type="GO" id="GO:0000902">
    <property type="term" value="P:cell morphogenesis"/>
    <property type="evidence" value="ECO:0007669"/>
    <property type="project" value="InterPro"/>
</dbReference>
<evidence type="ECO:0000256" key="1">
    <source>
        <dbReference type="ARBA" id="ARBA00022490"/>
    </source>
</evidence>
<comment type="subunit">
    <text evidence="6">Forms polymers.</text>
</comment>
<evidence type="ECO:0000256" key="4">
    <source>
        <dbReference type="ARBA" id="ARBA00022960"/>
    </source>
</evidence>
<evidence type="ECO:0000256" key="2">
    <source>
        <dbReference type="ARBA" id="ARBA00022741"/>
    </source>
</evidence>
<proteinExistence type="inferred from homology"/>
<evidence type="ECO:0000313" key="7">
    <source>
        <dbReference type="EMBL" id="MYD90281.1"/>
    </source>
</evidence>
<comment type="similarity">
    <text evidence="5 6">Belongs to the FtsA/MreB family.</text>
</comment>
<dbReference type="PANTHER" id="PTHR42749">
    <property type="entry name" value="CELL SHAPE-DETERMINING PROTEIN MREB"/>
    <property type="match status" value="1"/>
</dbReference>
<dbReference type="InterPro" id="IPR043129">
    <property type="entry name" value="ATPase_NBD"/>
</dbReference>